<evidence type="ECO:0000256" key="1">
    <source>
        <dbReference type="ARBA" id="ARBA00022729"/>
    </source>
</evidence>
<comment type="caution">
    <text evidence="3">The sequence shown here is derived from an EMBL/GenBank/DDBJ whole genome shotgun (WGS) entry which is preliminary data.</text>
</comment>
<dbReference type="InterPro" id="IPR051398">
    <property type="entry name" value="Polysacch_Deacetylase"/>
</dbReference>
<dbReference type="GO" id="GO:0005975">
    <property type="term" value="P:carbohydrate metabolic process"/>
    <property type="evidence" value="ECO:0007669"/>
    <property type="project" value="InterPro"/>
</dbReference>
<dbReference type="Pfam" id="PF01522">
    <property type="entry name" value="Polysacc_deac_1"/>
    <property type="match status" value="1"/>
</dbReference>
<dbReference type="GO" id="GO:0016810">
    <property type="term" value="F:hydrolase activity, acting on carbon-nitrogen (but not peptide) bonds"/>
    <property type="evidence" value="ECO:0007669"/>
    <property type="project" value="InterPro"/>
</dbReference>
<dbReference type="SUPFAM" id="SSF88713">
    <property type="entry name" value="Glycoside hydrolase/deacetylase"/>
    <property type="match status" value="1"/>
</dbReference>
<evidence type="ECO:0000313" key="3">
    <source>
        <dbReference type="EMBL" id="HGH62303.1"/>
    </source>
</evidence>
<dbReference type="InterPro" id="IPR011330">
    <property type="entry name" value="Glyco_hydro/deAcase_b/a-brl"/>
</dbReference>
<proteinExistence type="predicted"/>
<dbReference type="Gene3D" id="3.20.20.370">
    <property type="entry name" value="Glycoside hydrolase/deacetylase"/>
    <property type="match status" value="1"/>
</dbReference>
<name>A0A7C4ATY3_9BACT</name>
<accession>A0A7C4ATY3</accession>
<protein>
    <submittedName>
        <fullName evidence="3">Polysaccharide deacetylase family protein</fullName>
    </submittedName>
</protein>
<reference evidence="3" key="1">
    <citation type="journal article" date="2020" name="mSystems">
        <title>Genome- and Community-Level Interaction Insights into Carbon Utilization and Element Cycling Functions of Hydrothermarchaeota in Hydrothermal Sediment.</title>
        <authorList>
            <person name="Zhou Z."/>
            <person name="Liu Y."/>
            <person name="Xu W."/>
            <person name="Pan J."/>
            <person name="Luo Z.H."/>
            <person name="Li M."/>
        </authorList>
    </citation>
    <scope>NUCLEOTIDE SEQUENCE [LARGE SCALE GENOMIC DNA]</scope>
    <source>
        <strain evidence="3">SpSt-769</strain>
    </source>
</reference>
<dbReference type="AlphaFoldDB" id="A0A7C4ATY3"/>
<feature type="domain" description="NodB homology" evidence="2">
    <location>
        <begin position="93"/>
        <end position="284"/>
    </location>
</feature>
<keyword evidence="1" id="KW-0732">Signal</keyword>
<dbReference type="EMBL" id="DTGT01000443">
    <property type="protein sequence ID" value="HGH62303.1"/>
    <property type="molecule type" value="Genomic_DNA"/>
</dbReference>
<organism evidence="3">
    <name type="scientific">Desulfomonile tiedjei</name>
    <dbReference type="NCBI Taxonomy" id="2358"/>
    <lineage>
        <taxon>Bacteria</taxon>
        <taxon>Pseudomonadati</taxon>
        <taxon>Thermodesulfobacteriota</taxon>
        <taxon>Desulfomonilia</taxon>
        <taxon>Desulfomonilales</taxon>
        <taxon>Desulfomonilaceae</taxon>
        <taxon>Desulfomonile</taxon>
    </lineage>
</organism>
<gene>
    <name evidence="3" type="ORF">ENV54_13535</name>
</gene>
<dbReference type="PANTHER" id="PTHR34216:SF7">
    <property type="entry name" value="POLY-BETA-1,6-N-ACETYL-D-GLUCOSAMINE N-DEACETYLASE"/>
    <property type="match status" value="1"/>
</dbReference>
<dbReference type="InterPro" id="IPR002509">
    <property type="entry name" value="NODB_dom"/>
</dbReference>
<evidence type="ECO:0000259" key="2">
    <source>
        <dbReference type="PROSITE" id="PS51677"/>
    </source>
</evidence>
<dbReference type="CDD" id="cd10918">
    <property type="entry name" value="CE4_NodB_like_5s_6s"/>
    <property type="match status" value="1"/>
</dbReference>
<dbReference type="PROSITE" id="PS51677">
    <property type="entry name" value="NODB"/>
    <property type="match status" value="1"/>
</dbReference>
<dbReference type="PANTHER" id="PTHR34216">
    <property type="match status" value="1"/>
</dbReference>
<sequence>MNPRAAAKRLLKWSVEAGTALSGIGRLYRRSQYFQTGHRILTYHRIVEHSFDSHSIRPVHFKEHMAYLADHVPVVSLDDIAAHVRGVKLLTEQSAAITFDDGYKEYESIAAETLERYRLPATFFVVTGLLDRLFESAGGTYLDWNGVKALHARGFSVGSHCVRHVSLGTLSLAQAQEEPAASRRRITEELGAAPSGVSYPYGTLRDVSGEIALLAANAGYSWAATALHGLNHAGADPFLLRRTSITRGDGLKTFRMIMHGCLDPWALVDRWGYRLQRPKADMWK</sequence>